<gene>
    <name evidence="2" type="ORF">DRE_06720</name>
</gene>
<name>W7HXC0_9PEZI</name>
<protein>
    <submittedName>
        <fullName evidence="2">Uncharacterized protein</fullName>
    </submittedName>
</protein>
<accession>W7HXC0</accession>
<dbReference type="AlphaFoldDB" id="W7HXC0"/>
<keyword evidence="3" id="KW-1185">Reference proteome</keyword>
<proteinExistence type="predicted"/>
<dbReference type="HOGENOM" id="CLU_1378095_0_0_1"/>
<evidence type="ECO:0000313" key="2">
    <source>
        <dbReference type="EMBL" id="EWC44548.1"/>
    </source>
</evidence>
<feature type="region of interest" description="Disordered" evidence="1">
    <location>
        <begin position="174"/>
        <end position="198"/>
    </location>
</feature>
<dbReference type="Proteomes" id="UP000024837">
    <property type="component" value="Unassembled WGS sequence"/>
</dbReference>
<evidence type="ECO:0000313" key="3">
    <source>
        <dbReference type="Proteomes" id="UP000024837"/>
    </source>
</evidence>
<reference evidence="2 3" key="1">
    <citation type="submission" date="2013-05" db="EMBL/GenBank/DDBJ databases">
        <title>Drechslerella stenobrocha genome reveals carnivorous origination and mechanical trapping mechanism of predatory fungi.</title>
        <authorList>
            <person name="Liu X."/>
            <person name="Zhang W."/>
            <person name="Liu K."/>
        </authorList>
    </citation>
    <scope>NUCLEOTIDE SEQUENCE [LARGE SCALE GENOMIC DNA]</scope>
    <source>
        <strain evidence="2 3">248</strain>
    </source>
</reference>
<evidence type="ECO:0000256" key="1">
    <source>
        <dbReference type="SAM" id="MobiDB-lite"/>
    </source>
</evidence>
<organism evidence="2 3">
    <name type="scientific">Drechslerella stenobrocha 248</name>
    <dbReference type="NCBI Taxonomy" id="1043628"/>
    <lineage>
        <taxon>Eukaryota</taxon>
        <taxon>Fungi</taxon>
        <taxon>Dikarya</taxon>
        <taxon>Ascomycota</taxon>
        <taxon>Pezizomycotina</taxon>
        <taxon>Orbiliomycetes</taxon>
        <taxon>Orbiliales</taxon>
        <taxon>Orbiliaceae</taxon>
        <taxon>Drechslerella</taxon>
    </lineage>
</organism>
<sequence>MPIFRKAVGAPAAHLLARPLANLAHLAPLGPLPAAMPFARLRPLSTSIGRRFLASPLGAAAGSLSPKSPPSPSWKPSAVAACLEPWAHLISWALWGGGFSVLITMAYTHNNNIMNEIGSLKEGLAANTVAIVRLEGEIKTQYELIRTVDEKLVDSKGRLAKLEEGMVDVRERVTRTEERLPPRLTEQVPAPAPPAHAL</sequence>
<dbReference type="EMBL" id="KI966440">
    <property type="protein sequence ID" value="EWC44548.1"/>
    <property type="molecule type" value="Genomic_DNA"/>
</dbReference>